<accession>W0RFX9</accession>
<keyword evidence="3" id="KW-1185">Reference proteome</keyword>
<dbReference type="GO" id="GO:0004806">
    <property type="term" value="F:triacylglycerol lipase activity"/>
    <property type="evidence" value="ECO:0007669"/>
    <property type="project" value="InterPro"/>
</dbReference>
<evidence type="ECO:0000256" key="1">
    <source>
        <dbReference type="SAM" id="SignalP"/>
    </source>
</evidence>
<protein>
    <submittedName>
        <fullName evidence="2">Secretory lipase</fullName>
    </submittedName>
</protein>
<dbReference type="HOGENOM" id="CLU_039051_1_0_0"/>
<dbReference type="PANTHER" id="PTHR34853">
    <property type="match status" value="1"/>
</dbReference>
<name>W0RFX9_9BACT</name>
<organism evidence="2 3">
    <name type="scientific">Gemmatirosa kalamazoonensis</name>
    <dbReference type="NCBI Taxonomy" id="861299"/>
    <lineage>
        <taxon>Bacteria</taxon>
        <taxon>Pseudomonadati</taxon>
        <taxon>Gemmatimonadota</taxon>
        <taxon>Gemmatimonadia</taxon>
        <taxon>Gemmatimonadales</taxon>
        <taxon>Gemmatimonadaceae</taxon>
        <taxon>Gemmatirosa</taxon>
    </lineage>
</organism>
<gene>
    <name evidence="2" type="ORF">J421_0761</name>
</gene>
<dbReference type="InterPro" id="IPR005152">
    <property type="entry name" value="Lipase_secreted"/>
</dbReference>
<dbReference type="eggNOG" id="COG1073">
    <property type="taxonomic scope" value="Bacteria"/>
</dbReference>
<dbReference type="InterPro" id="IPR029058">
    <property type="entry name" value="AB_hydrolase_fold"/>
</dbReference>
<dbReference type="KEGG" id="gba:J421_0761"/>
<keyword evidence="1" id="KW-0732">Signal</keyword>
<dbReference type="Gene3D" id="3.40.50.1820">
    <property type="entry name" value="alpha/beta hydrolase"/>
    <property type="match status" value="1"/>
</dbReference>
<sequence length="428" mass="44572">MLAAARHLTVAALVTLAACSSDAVVAPPIDGGSTGLTVTVPAAPAPNLAGRGDLVSSSAGPRTPRVLVATTLALTGASRAFSARYDAQPYVVRYRTPNVEGQLVTASGAVWIPVGATGALPLVVYTHGTETSKSEAPSNLLGTAEGDVFGALYASDGSVVAEPDYLGLGVAGAGQYHPYLHVQSEASAAVDLLRAARALATQLGTPLAAGSLFVTGYSQGGGAAMGLFRELERNYATEFPVLGAAPMSGPYDLESTARTMLERNEDYHVTAVYTAYLTATLDTVYRMAPKLSDLIAPPYDVIAAHLRDGVATSGELAQLPSHARDVLRADVVQAMLANKDHPFWAATRDNNTYDWTPRAPLRIYYGGADKDVYPANALTAETRMRANGARNVAAVNVGANLDHAGAVLPATIAGRIFLDSLRRGLIAR</sequence>
<dbReference type="PIRSF" id="PIRSF029171">
    <property type="entry name" value="Esterase_LipA"/>
    <property type="match status" value="1"/>
</dbReference>
<dbReference type="SUPFAM" id="SSF53474">
    <property type="entry name" value="alpha/beta-Hydrolases"/>
    <property type="match status" value="1"/>
</dbReference>
<dbReference type="Proteomes" id="UP000019151">
    <property type="component" value="Chromosome"/>
</dbReference>
<evidence type="ECO:0000313" key="2">
    <source>
        <dbReference type="EMBL" id="AHG88298.1"/>
    </source>
</evidence>
<feature type="signal peptide" evidence="1">
    <location>
        <begin position="1"/>
        <end position="23"/>
    </location>
</feature>
<evidence type="ECO:0000313" key="3">
    <source>
        <dbReference type="Proteomes" id="UP000019151"/>
    </source>
</evidence>
<dbReference type="GO" id="GO:0016042">
    <property type="term" value="P:lipid catabolic process"/>
    <property type="evidence" value="ECO:0007669"/>
    <property type="project" value="InterPro"/>
</dbReference>
<dbReference type="Gene3D" id="1.10.260.160">
    <property type="match status" value="1"/>
</dbReference>
<dbReference type="STRING" id="861299.J421_0761"/>
<dbReference type="RefSeq" id="WP_025409843.1">
    <property type="nucleotide sequence ID" value="NZ_CP007128.1"/>
</dbReference>
<dbReference type="EMBL" id="CP007128">
    <property type="protein sequence ID" value="AHG88298.1"/>
    <property type="molecule type" value="Genomic_DNA"/>
</dbReference>
<proteinExistence type="predicted"/>
<dbReference type="AlphaFoldDB" id="W0RFX9"/>
<dbReference type="OrthoDB" id="9798122at2"/>
<dbReference type="PROSITE" id="PS51257">
    <property type="entry name" value="PROKAR_LIPOPROTEIN"/>
    <property type="match status" value="1"/>
</dbReference>
<dbReference type="InParanoid" id="W0RFX9"/>
<reference evidence="2 3" key="1">
    <citation type="journal article" date="2014" name="Genome Announc.">
        <title>Genome Sequence and Methylome of Soil Bacterium Gemmatirosa kalamazoonensis KBS708T, a Member of the Rarely Cultivated Gemmatimonadetes Phylum.</title>
        <authorList>
            <person name="Debruyn J.M."/>
            <person name="Radosevich M."/>
            <person name="Wommack K.E."/>
            <person name="Polson S.W."/>
            <person name="Hauser L.J."/>
            <person name="Fawaz M.N."/>
            <person name="Korlach J."/>
            <person name="Tsai Y.C."/>
        </authorList>
    </citation>
    <scope>NUCLEOTIDE SEQUENCE [LARGE SCALE GENOMIC DNA]</scope>
    <source>
        <strain evidence="2 3">KBS708</strain>
    </source>
</reference>
<feature type="chain" id="PRO_5004794938" evidence="1">
    <location>
        <begin position="24"/>
        <end position="428"/>
    </location>
</feature>
<dbReference type="PANTHER" id="PTHR34853:SF1">
    <property type="entry name" value="LIPASE 5"/>
    <property type="match status" value="1"/>
</dbReference>